<feature type="transmembrane region" description="Helical" evidence="1">
    <location>
        <begin position="5"/>
        <end position="24"/>
    </location>
</feature>
<proteinExistence type="predicted"/>
<sequence length="73" mass="8098">GIAVFYILPLSIFCLSTTVDLSFLPAPILAAFRFFGTILFMHATTVMSLIFLLRNPTRQKLANSIKNICLCTS</sequence>
<dbReference type="EMBL" id="BTSY01000004">
    <property type="protein sequence ID" value="GMT22568.1"/>
    <property type="molecule type" value="Genomic_DNA"/>
</dbReference>
<organism evidence="2 3">
    <name type="scientific">Pristionchus fissidentatus</name>
    <dbReference type="NCBI Taxonomy" id="1538716"/>
    <lineage>
        <taxon>Eukaryota</taxon>
        <taxon>Metazoa</taxon>
        <taxon>Ecdysozoa</taxon>
        <taxon>Nematoda</taxon>
        <taxon>Chromadorea</taxon>
        <taxon>Rhabditida</taxon>
        <taxon>Rhabditina</taxon>
        <taxon>Diplogasteromorpha</taxon>
        <taxon>Diplogasteroidea</taxon>
        <taxon>Neodiplogasteridae</taxon>
        <taxon>Pristionchus</taxon>
    </lineage>
</organism>
<keyword evidence="1" id="KW-1133">Transmembrane helix</keyword>
<name>A0AAV5VW29_9BILA</name>
<evidence type="ECO:0000313" key="3">
    <source>
        <dbReference type="Proteomes" id="UP001432322"/>
    </source>
</evidence>
<evidence type="ECO:0000256" key="1">
    <source>
        <dbReference type="SAM" id="Phobius"/>
    </source>
</evidence>
<keyword evidence="1" id="KW-0812">Transmembrane</keyword>
<dbReference type="AlphaFoldDB" id="A0AAV5VW29"/>
<comment type="caution">
    <text evidence="2">The sequence shown here is derived from an EMBL/GenBank/DDBJ whole genome shotgun (WGS) entry which is preliminary data.</text>
</comment>
<evidence type="ECO:0008006" key="4">
    <source>
        <dbReference type="Google" id="ProtNLM"/>
    </source>
</evidence>
<evidence type="ECO:0000313" key="2">
    <source>
        <dbReference type="EMBL" id="GMT22568.1"/>
    </source>
</evidence>
<feature type="transmembrane region" description="Helical" evidence="1">
    <location>
        <begin position="30"/>
        <end position="53"/>
    </location>
</feature>
<accession>A0AAV5VW29</accession>
<keyword evidence="3" id="KW-1185">Reference proteome</keyword>
<dbReference type="Proteomes" id="UP001432322">
    <property type="component" value="Unassembled WGS sequence"/>
</dbReference>
<keyword evidence="1" id="KW-0472">Membrane</keyword>
<feature type="non-terminal residue" evidence="2">
    <location>
        <position position="73"/>
    </location>
</feature>
<feature type="non-terminal residue" evidence="2">
    <location>
        <position position="1"/>
    </location>
</feature>
<reference evidence="2" key="1">
    <citation type="submission" date="2023-10" db="EMBL/GenBank/DDBJ databases">
        <title>Genome assembly of Pristionchus species.</title>
        <authorList>
            <person name="Yoshida K."/>
            <person name="Sommer R.J."/>
        </authorList>
    </citation>
    <scope>NUCLEOTIDE SEQUENCE</scope>
    <source>
        <strain evidence="2">RS5133</strain>
    </source>
</reference>
<protein>
    <recommendedName>
        <fullName evidence="4">G protein-coupled receptor</fullName>
    </recommendedName>
</protein>
<gene>
    <name evidence="2" type="ORF">PFISCL1PPCAC_13865</name>
</gene>